<dbReference type="RefSeq" id="WP_148598460.1">
    <property type="nucleotide sequence ID" value="NZ_CP042997.1"/>
</dbReference>
<dbReference type="AlphaFoldDB" id="A0A5B9WF56"/>
<dbReference type="KEGG" id="agv:OJF2_77150"/>
<protein>
    <recommendedName>
        <fullName evidence="3">Alpha/beta hydrolase family protein</fullName>
    </recommendedName>
</protein>
<sequence length="303" mass="32882">MSQTPPRLLDSEPSPAQKTVYLEIPLGNWPPVTGVFFPAGYDYNLASLNVLIYLHGDRFEGSACEGAKDIKAYWSGKLFPLRQLTNDSKSEKAILVAPTLGPRPGAGGLTPAEKWGVLVDKIDWYLDQVACGIAAYGPQARPVDPSGAGGATPVPDARIKKIVLAAHSGGGAPMLALANQLTSGNSFDASALKQCWGFDSLYQGPEPWLKLARRTNVWVNMCAGSSTKESCAELERLAKTEPRTTQVTVLPSFYDVPLGDWAPRREAKPTKPVLRKTPTGLVYGHCDVPRNWWGMCMRQSFPP</sequence>
<name>A0A5B9WF56_9BACT</name>
<reference evidence="1 2" key="1">
    <citation type="submission" date="2019-08" db="EMBL/GenBank/DDBJ databases">
        <title>Deep-cultivation of Planctomycetes and their phenomic and genomic characterization uncovers novel biology.</title>
        <authorList>
            <person name="Wiegand S."/>
            <person name="Jogler M."/>
            <person name="Boedeker C."/>
            <person name="Pinto D."/>
            <person name="Vollmers J."/>
            <person name="Rivas-Marin E."/>
            <person name="Kohn T."/>
            <person name="Peeters S.H."/>
            <person name="Heuer A."/>
            <person name="Rast P."/>
            <person name="Oberbeckmann S."/>
            <person name="Bunk B."/>
            <person name="Jeske O."/>
            <person name="Meyerdierks A."/>
            <person name="Storesund J.E."/>
            <person name="Kallscheuer N."/>
            <person name="Luecker S."/>
            <person name="Lage O.M."/>
            <person name="Pohl T."/>
            <person name="Merkel B.J."/>
            <person name="Hornburger P."/>
            <person name="Mueller R.-W."/>
            <person name="Bruemmer F."/>
            <person name="Labrenz M."/>
            <person name="Spormann A.M."/>
            <person name="Op den Camp H."/>
            <person name="Overmann J."/>
            <person name="Amann R."/>
            <person name="Jetten M.S.M."/>
            <person name="Mascher T."/>
            <person name="Medema M.H."/>
            <person name="Devos D.P."/>
            <person name="Kaster A.-K."/>
            <person name="Ovreas L."/>
            <person name="Rohde M."/>
            <person name="Galperin M.Y."/>
            <person name="Jogler C."/>
        </authorList>
    </citation>
    <scope>NUCLEOTIDE SEQUENCE [LARGE SCALE GENOMIC DNA]</scope>
    <source>
        <strain evidence="1 2">OJF2</strain>
    </source>
</reference>
<evidence type="ECO:0000313" key="1">
    <source>
        <dbReference type="EMBL" id="QEH39103.1"/>
    </source>
</evidence>
<proteinExistence type="predicted"/>
<evidence type="ECO:0008006" key="3">
    <source>
        <dbReference type="Google" id="ProtNLM"/>
    </source>
</evidence>
<organism evidence="1 2">
    <name type="scientific">Aquisphaera giovannonii</name>
    <dbReference type="NCBI Taxonomy" id="406548"/>
    <lineage>
        <taxon>Bacteria</taxon>
        <taxon>Pseudomonadati</taxon>
        <taxon>Planctomycetota</taxon>
        <taxon>Planctomycetia</taxon>
        <taxon>Isosphaerales</taxon>
        <taxon>Isosphaeraceae</taxon>
        <taxon>Aquisphaera</taxon>
    </lineage>
</organism>
<dbReference type="OrthoDB" id="288689at2"/>
<gene>
    <name evidence="1" type="ORF">OJF2_77150</name>
</gene>
<dbReference type="Proteomes" id="UP000324233">
    <property type="component" value="Chromosome"/>
</dbReference>
<accession>A0A5B9WF56</accession>
<dbReference type="EMBL" id="CP042997">
    <property type="protein sequence ID" value="QEH39103.1"/>
    <property type="molecule type" value="Genomic_DNA"/>
</dbReference>
<keyword evidence="2" id="KW-1185">Reference proteome</keyword>
<evidence type="ECO:0000313" key="2">
    <source>
        <dbReference type="Proteomes" id="UP000324233"/>
    </source>
</evidence>